<dbReference type="AlphaFoldDB" id="A0A9R1HJK7"/>
<gene>
    <name evidence="1" type="ORF">CFC21_073040</name>
</gene>
<accession>A0A9R1HJK7</accession>
<feature type="non-terminal residue" evidence="1">
    <location>
        <position position="1"/>
    </location>
</feature>
<evidence type="ECO:0000313" key="1">
    <source>
        <dbReference type="EMBL" id="KAF7067122.1"/>
    </source>
</evidence>
<dbReference type="Proteomes" id="UP000815260">
    <property type="component" value="Chromosome 5B"/>
</dbReference>
<reference evidence="1" key="2">
    <citation type="submission" date="2020-03" db="EMBL/GenBank/DDBJ databases">
        <title>The second near-complete assembly of the hexaploid bread wheat (Triticum aestivum) genome.</title>
        <authorList>
            <person name="Zimin A.V."/>
            <person name="Puiu D."/>
            <person name="Shumante A."/>
            <person name="Alonge M."/>
            <person name="Salzberg S.L."/>
        </authorList>
    </citation>
    <scope>NUCLEOTIDE SEQUENCE</scope>
    <source>
        <tissue evidence="1">Leaf</tissue>
    </source>
</reference>
<protein>
    <submittedName>
        <fullName evidence="1">Uncharacterized protein</fullName>
    </submittedName>
</protein>
<organism evidence="1">
    <name type="scientific">Triticum aestivum</name>
    <name type="common">Wheat</name>
    <dbReference type="NCBI Taxonomy" id="4565"/>
    <lineage>
        <taxon>Eukaryota</taxon>
        <taxon>Viridiplantae</taxon>
        <taxon>Streptophyta</taxon>
        <taxon>Embryophyta</taxon>
        <taxon>Tracheophyta</taxon>
        <taxon>Spermatophyta</taxon>
        <taxon>Magnoliopsida</taxon>
        <taxon>Liliopsida</taxon>
        <taxon>Poales</taxon>
        <taxon>Poaceae</taxon>
        <taxon>BOP clade</taxon>
        <taxon>Pooideae</taxon>
        <taxon>Triticodae</taxon>
        <taxon>Triticeae</taxon>
        <taxon>Triticinae</taxon>
        <taxon>Triticum</taxon>
    </lineage>
</organism>
<dbReference type="EMBL" id="CM022224">
    <property type="protein sequence ID" value="KAF7067122.1"/>
    <property type="molecule type" value="Genomic_DNA"/>
</dbReference>
<sequence length="25" mass="2749">SMVASCYYTRCTMPSVGASNQIYCL</sequence>
<comment type="caution">
    <text evidence="1">The sequence shown here is derived from an EMBL/GenBank/DDBJ whole genome shotgun (WGS) entry which is preliminary data.</text>
</comment>
<name>A0A9R1HJK7_WHEAT</name>
<reference evidence="1" key="1">
    <citation type="journal article" date="2017" name="Gigascience">
        <title>The first near-complete assembly of the hexaploid bread wheat genome, Triticum aestivum.</title>
        <authorList>
            <person name="Zimin A.V."/>
            <person name="Puiu D."/>
            <person name="Hall R."/>
            <person name="Kingan S."/>
            <person name="Clavijo B.J."/>
            <person name="Salzberg S.L."/>
        </authorList>
    </citation>
    <scope>NUCLEOTIDE SEQUENCE</scope>
    <source>
        <tissue evidence="1">Leaf</tissue>
    </source>
</reference>
<proteinExistence type="predicted"/>